<dbReference type="OrthoDB" id="8480927at2"/>
<sequence length="144" mass="14818">MNLSTSGKITRVSNAVAAGQATTNCSSVDMKGFESVTFVLSVGAIVSTGTVTLKAQQSTDNSSFADLEGTAIAYTDADDNKVAILEITKPLERYVRPVVITATANGTIDSVIAIQTAANEEPVTHDSTTVVGSEQHLAPAEGTA</sequence>
<evidence type="ECO:0000256" key="1">
    <source>
        <dbReference type="SAM" id="MobiDB-lite"/>
    </source>
</evidence>
<protein>
    <submittedName>
        <fullName evidence="2">Uncharacterized protein</fullName>
    </submittedName>
</protein>
<dbReference type="Proteomes" id="UP000187735">
    <property type="component" value="Chromosome"/>
</dbReference>
<dbReference type="Gene3D" id="2.60.120.1110">
    <property type="match status" value="1"/>
</dbReference>
<organism evidence="2 3">
    <name type="scientific">Fuerstiella marisgermanici</name>
    <dbReference type="NCBI Taxonomy" id="1891926"/>
    <lineage>
        <taxon>Bacteria</taxon>
        <taxon>Pseudomonadati</taxon>
        <taxon>Planctomycetota</taxon>
        <taxon>Planctomycetia</taxon>
        <taxon>Planctomycetales</taxon>
        <taxon>Planctomycetaceae</taxon>
        <taxon>Fuerstiella</taxon>
    </lineage>
</organism>
<evidence type="ECO:0000313" key="3">
    <source>
        <dbReference type="Proteomes" id="UP000187735"/>
    </source>
</evidence>
<gene>
    <name evidence="2" type="ORF">Fuma_00116</name>
</gene>
<dbReference type="EMBL" id="CP017641">
    <property type="protein sequence ID" value="APZ90537.1"/>
    <property type="molecule type" value="Genomic_DNA"/>
</dbReference>
<dbReference type="RefSeq" id="WP_145943864.1">
    <property type="nucleotide sequence ID" value="NZ_CP017641.1"/>
</dbReference>
<dbReference type="STRING" id="1891926.Fuma_00116"/>
<keyword evidence="3" id="KW-1185">Reference proteome</keyword>
<accession>A0A1P8W905</accession>
<feature type="region of interest" description="Disordered" evidence="1">
    <location>
        <begin position="125"/>
        <end position="144"/>
    </location>
</feature>
<dbReference type="AlphaFoldDB" id="A0A1P8W905"/>
<reference evidence="2 3" key="1">
    <citation type="journal article" date="2016" name="Front. Microbiol.">
        <title>Fuerstia marisgermanicae gen. nov., sp. nov., an Unusual Member of the Phylum Planctomycetes from the German Wadden Sea.</title>
        <authorList>
            <person name="Kohn T."/>
            <person name="Heuer A."/>
            <person name="Jogler M."/>
            <person name="Vollmers J."/>
            <person name="Boedeker C."/>
            <person name="Bunk B."/>
            <person name="Rast P."/>
            <person name="Borchert D."/>
            <person name="Glockner I."/>
            <person name="Freese H.M."/>
            <person name="Klenk H.P."/>
            <person name="Overmann J."/>
            <person name="Kaster A.K."/>
            <person name="Rohde M."/>
            <person name="Wiegand S."/>
            <person name="Jogler C."/>
        </authorList>
    </citation>
    <scope>NUCLEOTIDE SEQUENCE [LARGE SCALE GENOMIC DNA]</scope>
    <source>
        <strain evidence="2 3">NH11</strain>
    </source>
</reference>
<evidence type="ECO:0000313" key="2">
    <source>
        <dbReference type="EMBL" id="APZ90537.1"/>
    </source>
</evidence>
<proteinExistence type="predicted"/>
<name>A0A1P8W905_9PLAN</name>
<dbReference type="KEGG" id="fmr:Fuma_00116"/>